<gene>
    <name evidence="20" type="ORF">DSM101010T_31320</name>
</gene>
<keyword evidence="10 14" id="KW-1133">Transmembrane helix</keyword>
<name>A0A7J0BM05_9BACT</name>
<comment type="catalytic activity">
    <reaction evidence="1">
        <text>ATP + protein L-histidine = ADP + protein N-phospho-L-histidine.</text>
        <dbReference type="EC" id="2.7.13.3"/>
    </reaction>
</comment>
<dbReference type="InterPro" id="IPR001789">
    <property type="entry name" value="Sig_transdc_resp-reg_receiver"/>
</dbReference>
<keyword evidence="4 13" id="KW-0597">Phosphoprotein</keyword>
<dbReference type="PANTHER" id="PTHR45339">
    <property type="entry name" value="HYBRID SIGNAL TRANSDUCTION HISTIDINE KINASE J"/>
    <property type="match status" value="1"/>
</dbReference>
<reference evidence="20 21" key="1">
    <citation type="submission" date="2020-05" db="EMBL/GenBank/DDBJ databases">
        <title>Draft genome sequence of Desulfovibrio sp. strain HN2T.</title>
        <authorList>
            <person name="Ueno A."/>
            <person name="Tamazawa S."/>
            <person name="Tamamura S."/>
            <person name="Murakami T."/>
            <person name="Kiyama T."/>
            <person name="Inomata H."/>
            <person name="Amano Y."/>
            <person name="Miyakawa K."/>
            <person name="Tamaki H."/>
            <person name="Naganuma T."/>
            <person name="Kaneko K."/>
        </authorList>
    </citation>
    <scope>NUCLEOTIDE SEQUENCE [LARGE SCALE GENOMIC DNA]</scope>
    <source>
        <strain evidence="20 21">HN2</strain>
    </source>
</reference>
<dbReference type="InterPro" id="IPR035965">
    <property type="entry name" value="PAS-like_dom_sf"/>
</dbReference>
<evidence type="ECO:0000259" key="18">
    <source>
        <dbReference type="PROSITE" id="PS50113"/>
    </source>
</evidence>
<dbReference type="Gene3D" id="3.40.50.2300">
    <property type="match status" value="2"/>
</dbReference>
<dbReference type="SUPFAM" id="SSF55785">
    <property type="entry name" value="PYP-like sensor domain (PAS domain)"/>
    <property type="match status" value="1"/>
</dbReference>
<dbReference type="Pfam" id="PF13426">
    <property type="entry name" value="PAS_9"/>
    <property type="match status" value="1"/>
</dbReference>
<evidence type="ECO:0000256" key="9">
    <source>
        <dbReference type="ARBA" id="ARBA00022840"/>
    </source>
</evidence>
<dbReference type="PROSITE" id="PS50112">
    <property type="entry name" value="PAS"/>
    <property type="match status" value="1"/>
</dbReference>
<dbReference type="PANTHER" id="PTHR45339:SF1">
    <property type="entry name" value="HYBRID SIGNAL TRANSDUCTION HISTIDINE KINASE J"/>
    <property type="match status" value="1"/>
</dbReference>
<dbReference type="InterPro" id="IPR004358">
    <property type="entry name" value="Sig_transdc_His_kin-like_C"/>
</dbReference>
<evidence type="ECO:0000313" key="21">
    <source>
        <dbReference type="Proteomes" id="UP000503840"/>
    </source>
</evidence>
<evidence type="ECO:0000256" key="7">
    <source>
        <dbReference type="ARBA" id="ARBA00022741"/>
    </source>
</evidence>
<dbReference type="SUPFAM" id="SSF52172">
    <property type="entry name" value="CheY-like"/>
    <property type="match status" value="2"/>
</dbReference>
<dbReference type="CDD" id="cd17546">
    <property type="entry name" value="REC_hyHK_CKI1_RcsC-like"/>
    <property type="match status" value="1"/>
</dbReference>
<dbReference type="GO" id="GO:0000155">
    <property type="term" value="F:phosphorelay sensor kinase activity"/>
    <property type="evidence" value="ECO:0007669"/>
    <property type="project" value="InterPro"/>
</dbReference>
<evidence type="ECO:0000259" key="19">
    <source>
        <dbReference type="PROSITE" id="PS50885"/>
    </source>
</evidence>
<dbReference type="SUPFAM" id="SSF55874">
    <property type="entry name" value="ATPase domain of HSP90 chaperone/DNA topoisomerase II/histidine kinase"/>
    <property type="match status" value="1"/>
</dbReference>
<evidence type="ECO:0000256" key="10">
    <source>
        <dbReference type="ARBA" id="ARBA00022989"/>
    </source>
</evidence>
<evidence type="ECO:0000256" key="3">
    <source>
        <dbReference type="ARBA" id="ARBA00012438"/>
    </source>
</evidence>
<dbReference type="InterPro" id="IPR003661">
    <property type="entry name" value="HisK_dim/P_dom"/>
</dbReference>
<dbReference type="GO" id="GO:0005524">
    <property type="term" value="F:ATP binding"/>
    <property type="evidence" value="ECO:0007669"/>
    <property type="project" value="UniProtKB-KW"/>
</dbReference>
<evidence type="ECO:0000256" key="11">
    <source>
        <dbReference type="ARBA" id="ARBA00023012"/>
    </source>
</evidence>
<keyword evidence="6 14" id="KW-0812">Transmembrane</keyword>
<comment type="caution">
    <text evidence="13">Lacks conserved residue(s) required for the propagation of feature annotation.</text>
</comment>
<keyword evidence="11" id="KW-0902">Two-component regulatory system</keyword>
<dbReference type="FunFam" id="1.10.287.130:FF:000004">
    <property type="entry name" value="Ethylene receptor 1"/>
    <property type="match status" value="1"/>
</dbReference>
<dbReference type="SMART" id="SM00388">
    <property type="entry name" value="HisKA"/>
    <property type="match status" value="1"/>
</dbReference>
<dbReference type="PROSITE" id="PS50110">
    <property type="entry name" value="RESPONSE_REGULATORY"/>
    <property type="match status" value="2"/>
</dbReference>
<dbReference type="GO" id="GO:0016020">
    <property type="term" value="C:membrane"/>
    <property type="evidence" value="ECO:0007669"/>
    <property type="project" value="UniProtKB-SubCell"/>
</dbReference>
<dbReference type="FunFam" id="3.30.565.10:FF:000010">
    <property type="entry name" value="Sensor histidine kinase RcsC"/>
    <property type="match status" value="1"/>
</dbReference>
<evidence type="ECO:0000256" key="1">
    <source>
        <dbReference type="ARBA" id="ARBA00000085"/>
    </source>
</evidence>
<keyword evidence="7" id="KW-0547">Nucleotide-binding</keyword>
<dbReference type="Pfam" id="PF00512">
    <property type="entry name" value="HisKA"/>
    <property type="match status" value="1"/>
</dbReference>
<dbReference type="Gene3D" id="3.30.565.10">
    <property type="entry name" value="Histidine kinase-like ATPase, C-terminal domain"/>
    <property type="match status" value="1"/>
</dbReference>
<evidence type="ECO:0000313" key="20">
    <source>
        <dbReference type="EMBL" id="GFM34767.1"/>
    </source>
</evidence>
<evidence type="ECO:0000256" key="13">
    <source>
        <dbReference type="PROSITE-ProRule" id="PRU00169"/>
    </source>
</evidence>
<feature type="domain" description="Response regulatory" evidence="16">
    <location>
        <begin position="721"/>
        <end position="843"/>
    </location>
</feature>
<dbReference type="InterPro" id="IPR036097">
    <property type="entry name" value="HisK_dim/P_sf"/>
</dbReference>
<dbReference type="Pfam" id="PF00072">
    <property type="entry name" value="Response_reg"/>
    <property type="match status" value="1"/>
</dbReference>
<dbReference type="InterPro" id="IPR003660">
    <property type="entry name" value="HAMP_dom"/>
</dbReference>
<feature type="domain" description="PAC" evidence="18">
    <location>
        <begin position="415"/>
        <end position="465"/>
    </location>
</feature>
<evidence type="ECO:0000256" key="12">
    <source>
        <dbReference type="ARBA" id="ARBA00023136"/>
    </source>
</evidence>
<feature type="domain" description="PAS" evidence="17">
    <location>
        <begin position="337"/>
        <end position="407"/>
    </location>
</feature>
<dbReference type="Gene3D" id="3.30.450.20">
    <property type="entry name" value="PAS domain"/>
    <property type="match status" value="1"/>
</dbReference>
<dbReference type="InterPro" id="IPR011006">
    <property type="entry name" value="CheY-like_superfamily"/>
</dbReference>
<dbReference type="AlphaFoldDB" id="A0A7J0BM05"/>
<evidence type="ECO:0000256" key="8">
    <source>
        <dbReference type="ARBA" id="ARBA00022777"/>
    </source>
</evidence>
<dbReference type="Proteomes" id="UP000503840">
    <property type="component" value="Unassembled WGS sequence"/>
</dbReference>
<feature type="transmembrane region" description="Helical" evidence="14">
    <location>
        <begin position="260"/>
        <end position="281"/>
    </location>
</feature>
<keyword evidence="21" id="KW-1185">Reference proteome</keyword>
<feature type="domain" description="Response regulatory" evidence="16">
    <location>
        <begin position="869"/>
        <end position="988"/>
    </location>
</feature>
<dbReference type="InterPro" id="IPR005467">
    <property type="entry name" value="His_kinase_dom"/>
</dbReference>
<dbReference type="SUPFAM" id="SSF47384">
    <property type="entry name" value="Homodimeric domain of signal transducing histidine kinase"/>
    <property type="match status" value="1"/>
</dbReference>
<evidence type="ECO:0000256" key="4">
    <source>
        <dbReference type="ARBA" id="ARBA00022553"/>
    </source>
</evidence>
<dbReference type="Gene3D" id="1.10.287.130">
    <property type="match status" value="1"/>
</dbReference>
<dbReference type="InterPro" id="IPR003594">
    <property type="entry name" value="HATPase_dom"/>
</dbReference>
<dbReference type="InterPro" id="IPR000014">
    <property type="entry name" value="PAS"/>
</dbReference>
<keyword evidence="12 14" id="KW-0472">Membrane</keyword>
<comment type="subcellular location">
    <subcellularLocation>
        <location evidence="2">Membrane</location>
    </subcellularLocation>
</comment>
<feature type="modified residue" description="4-aspartylphosphate" evidence="13">
    <location>
        <position position="918"/>
    </location>
</feature>
<evidence type="ECO:0000256" key="2">
    <source>
        <dbReference type="ARBA" id="ARBA00004370"/>
    </source>
</evidence>
<dbReference type="EMBL" id="BLVO01000016">
    <property type="protein sequence ID" value="GFM34767.1"/>
    <property type="molecule type" value="Genomic_DNA"/>
</dbReference>
<dbReference type="PROSITE" id="PS50113">
    <property type="entry name" value="PAC"/>
    <property type="match status" value="1"/>
</dbReference>
<dbReference type="PROSITE" id="PS50885">
    <property type="entry name" value="HAMP"/>
    <property type="match status" value="1"/>
</dbReference>
<dbReference type="InterPro" id="IPR036890">
    <property type="entry name" value="HATPase_C_sf"/>
</dbReference>
<dbReference type="Gene3D" id="6.10.340.10">
    <property type="match status" value="1"/>
</dbReference>
<dbReference type="SMART" id="SM00448">
    <property type="entry name" value="REC"/>
    <property type="match status" value="2"/>
</dbReference>
<dbReference type="SMART" id="SM00387">
    <property type="entry name" value="HATPase_c"/>
    <property type="match status" value="1"/>
</dbReference>
<dbReference type="CDD" id="cd00130">
    <property type="entry name" value="PAS"/>
    <property type="match status" value="1"/>
</dbReference>
<evidence type="ECO:0000256" key="5">
    <source>
        <dbReference type="ARBA" id="ARBA00022679"/>
    </source>
</evidence>
<dbReference type="PRINTS" id="PR00344">
    <property type="entry name" value="BCTRLSENSOR"/>
</dbReference>
<organism evidence="20 21">
    <name type="scientific">Desulfovibrio subterraneus</name>
    <dbReference type="NCBI Taxonomy" id="2718620"/>
    <lineage>
        <taxon>Bacteria</taxon>
        <taxon>Pseudomonadati</taxon>
        <taxon>Thermodesulfobacteriota</taxon>
        <taxon>Desulfovibrionia</taxon>
        <taxon>Desulfovibrionales</taxon>
        <taxon>Desulfovibrionaceae</taxon>
        <taxon>Desulfovibrio</taxon>
    </lineage>
</organism>
<dbReference type="SMART" id="SM00091">
    <property type="entry name" value="PAS"/>
    <property type="match status" value="1"/>
</dbReference>
<evidence type="ECO:0000259" key="16">
    <source>
        <dbReference type="PROSITE" id="PS50110"/>
    </source>
</evidence>
<dbReference type="InterPro" id="IPR000700">
    <property type="entry name" value="PAS-assoc_C"/>
</dbReference>
<feature type="transmembrane region" description="Helical" evidence="14">
    <location>
        <begin position="12"/>
        <end position="33"/>
    </location>
</feature>
<dbReference type="RefSeq" id="WP_174406428.1">
    <property type="nucleotide sequence ID" value="NZ_BLVO01000016.1"/>
</dbReference>
<keyword evidence="5" id="KW-0808">Transferase</keyword>
<dbReference type="CDD" id="cd00082">
    <property type="entry name" value="HisKA"/>
    <property type="match status" value="1"/>
</dbReference>
<accession>A0A7J0BM05</accession>
<sequence length="990" mass="108417">MLKRNTSRSVTSLIIVATVGLVFVCALALLAVMQYTYSGSMYRQFQDRVGAEAKQLGQYYFRGMGEAQRQLDALGEDNSIRVTLQLGVEYQMRERLAAFAAAAPDLHLYLRAADSQRVYAATDGPIPIEAHEFSLQPAPQTSSLSLTSEGRFYVASTRPIRNRSQVVGTAVGMYFFQPPAEGVLLEKEDYSLLVLHLGAFRDLRTGRPASVQYTSGVTDKGIPQPCLVEGREGLLAATGFEGIYYFASSAPLEELKRSNLLNNVVVLLFTSVLCSILAYFIGLKITGPLRALAESARSISLGQARLALPEGVTPITEVNDVLHALDAMLVNLRKAEELARYQLLFEEVMDAIIIYDLDGRILECNAQALDLMGTERNRMLSLSMQDLVMQEYGQKMWQVLEMVRKTPAGSPLAKRQFEMRIMPVEGDAFHAEMHIRKLRYQEQDAVLCVIRDISPRIAAENALRKAMQNAEEANRAKSGFLASMSHEIRTPMHSVLGLVDMLQASGLNEQQSRYLQMLRGSGEVLLDLINDILDFSKIEAGHIELEHIPFGLEGLFERVYSMTSVQAAQKGLETILYIAPDVPEKVVGDPNKLQQILLNLLSNSLKFTALGHVITTVHVLQRVENNVTLEIAVKDTGIGIPIIKQQSIFDVFTQADSSTARKYGGTGLGLAITKRLVEYLGGAISVESRPGQGATFTFTCVLPLPEQSSVSGSAPSLAGRRVLLVDDNPVTLHYLVLTLANYGAESVEAFSVQEAQNQLERQNGQGATRFNAIIMGSDLAELDGVSAHRQMLKRFGSMLPPTLLYLDSSHSPQGGKTLPQTGLPILAKPATPGKLISVLEGLLNNTLAPGLSITSAEGSSMDDSDQTGKVLIAEDSSANRMLMGFYLKDSPYTCDYAEDGNEAVAKFREGQFDAVIMDIQMPGMDGYAATQAIRSFETETGKRRVPIIALTANAYAEDREKCLAAGCDDYLAKPAKKQAVLEKLRHHLAR</sequence>
<comment type="caution">
    <text evidence="20">The sequence shown here is derived from an EMBL/GenBank/DDBJ whole genome shotgun (WGS) entry which is preliminary data.</text>
</comment>
<dbReference type="NCBIfam" id="TIGR00229">
    <property type="entry name" value="sensory_box"/>
    <property type="match status" value="1"/>
</dbReference>
<proteinExistence type="predicted"/>
<evidence type="ECO:0000256" key="6">
    <source>
        <dbReference type="ARBA" id="ARBA00022692"/>
    </source>
</evidence>
<evidence type="ECO:0000256" key="14">
    <source>
        <dbReference type="SAM" id="Phobius"/>
    </source>
</evidence>
<keyword evidence="9" id="KW-0067">ATP-binding</keyword>
<dbReference type="Pfam" id="PF02518">
    <property type="entry name" value="HATPase_c"/>
    <property type="match status" value="1"/>
</dbReference>
<evidence type="ECO:0000259" key="15">
    <source>
        <dbReference type="PROSITE" id="PS50109"/>
    </source>
</evidence>
<keyword evidence="8" id="KW-0418">Kinase</keyword>
<dbReference type="CDD" id="cd16922">
    <property type="entry name" value="HATPase_EvgS-ArcB-TorS-like"/>
    <property type="match status" value="1"/>
</dbReference>
<dbReference type="EC" id="2.7.13.3" evidence="3"/>
<protein>
    <recommendedName>
        <fullName evidence="3">histidine kinase</fullName>
        <ecNumber evidence="3">2.7.13.3</ecNumber>
    </recommendedName>
</protein>
<feature type="domain" description="HAMP" evidence="19">
    <location>
        <begin position="283"/>
        <end position="337"/>
    </location>
</feature>
<evidence type="ECO:0000259" key="17">
    <source>
        <dbReference type="PROSITE" id="PS50112"/>
    </source>
</evidence>
<feature type="domain" description="Histidine kinase" evidence="15">
    <location>
        <begin position="483"/>
        <end position="704"/>
    </location>
</feature>
<dbReference type="PROSITE" id="PS50109">
    <property type="entry name" value="HIS_KIN"/>
    <property type="match status" value="1"/>
</dbReference>